<evidence type="ECO:0000256" key="1">
    <source>
        <dbReference type="SAM" id="SignalP"/>
    </source>
</evidence>
<evidence type="ECO:0000313" key="2">
    <source>
        <dbReference type="EMBL" id="CAH1106219.1"/>
    </source>
</evidence>
<dbReference type="AlphaFoldDB" id="A0A9P0G8M6"/>
<gene>
    <name evidence="2" type="ORF">PSYICH_LOCUS6832</name>
</gene>
<keyword evidence="3" id="KW-1185">Reference proteome</keyword>
<dbReference type="SUPFAM" id="SSF46458">
    <property type="entry name" value="Globin-like"/>
    <property type="match status" value="1"/>
</dbReference>
<proteinExistence type="predicted"/>
<dbReference type="Gene3D" id="1.10.490.10">
    <property type="entry name" value="Globins"/>
    <property type="match status" value="1"/>
</dbReference>
<feature type="signal peptide" evidence="1">
    <location>
        <begin position="1"/>
        <end position="18"/>
    </location>
</feature>
<sequence>MILSRILIVATLTYLVSANSKLNNHDLKALKSSWKKVKLNQLKIAETIFLRIIDGLPETSSVKMLIDPMMLILVERPEFKKNVHKLVSDIDEVIFNHLEDAISKFEEIGELDNDKYNTELDLAQASTLLVFEDFMEKDELNAWKKLFKLLNH</sequence>
<organism evidence="2 3">
    <name type="scientific">Psylliodes chrysocephalus</name>
    <dbReference type="NCBI Taxonomy" id="3402493"/>
    <lineage>
        <taxon>Eukaryota</taxon>
        <taxon>Metazoa</taxon>
        <taxon>Ecdysozoa</taxon>
        <taxon>Arthropoda</taxon>
        <taxon>Hexapoda</taxon>
        <taxon>Insecta</taxon>
        <taxon>Pterygota</taxon>
        <taxon>Neoptera</taxon>
        <taxon>Endopterygota</taxon>
        <taxon>Coleoptera</taxon>
        <taxon>Polyphaga</taxon>
        <taxon>Cucujiformia</taxon>
        <taxon>Chrysomeloidea</taxon>
        <taxon>Chrysomelidae</taxon>
        <taxon>Galerucinae</taxon>
        <taxon>Alticini</taxon>
        <taxon>Psylliodes</taxon>
    </lineage>
</organism>
<dbReference type="GO" id="GO:0019825">
    <property type="term" value="F:oxygen binding"/>
    <property type="evidence" value="ECO:0007669"/>
    <property type="project" value="InterPro"/>
</dbReference>
<evidence type="ECO:0000313" key="3">
    <source>
        <dbReference type="Proteomes" id="UP001153636"/>
    </source>
</evidence>
<name>A0A9P0G8M6_9CUCU</name>
<reference evidence="2" key="1">
    <citation type="submission" date="2022-01" db="EMBL/GenBank/DDBJ databases">
        <authorList>
            <person name="King R."/>
        </authorList>
    </citation>
    <scope>NUCLEOTIDE SEQUENCE</scope>
</reference>
<keyword evidence="1" id="KW-0732">Signal</keyword>
<accession>A0A9P0G8M6</accession>
<dbReference type="Proteomes" id="UP001153636">
    <property type="component" value="Chromosome 2"/>
</dbReference>
<dbReference type="GO" id="GO:0020037">
    <property type="term" value="F:heme binding"/>
    <property type="evidence" value="ECO:0007669"/>
    <property type="project" value="InterPro"/>
</dbReference>
<dbReference type="OrthoDB" id="10535901at2759"/>
<dbReference type="InterPro" id="IPR009050">
    <property type="entry name" value="Globin-like_sf"/>
</dbReference>
<dbReference type="InterPro" id="IPR012292">
    <property type="entry name" value="Globin/Proto"/>
</dbReference>
<feature type="chain" id="PRO_5040481443" evidence="1">
    <location>
        <begin position="19"/>
        <end position="152"/>
    </location>
</feature>
<protein>
    <submittedName>
        <fullName evidence="2">Uncharacterized protein</fullName>
    </submittedName>
</protein>
<dbReference type="EMBL" id="OV651814">
    <property type="protein sequence ID" value="CAH1106219.1"/>
    <property type="molecule type" value="Genomic_DNA"/>
</dbReference>